<dbReference type="InterPro" id="IPR004477">
    <property type="entry name" value="ComEC_N"/>
</dbReference>
<keyword evidence="2" id="KW-1003">Cell membrane</keyword>
<keyword evidence="3 6" id="KW-0812">Transmembrane</keyword>
<evidence type="ECO:0000313" key="9">
    <source>
        <dbReference type="Proteomes" id="UP001377804"/>
    </source>
</evidence>
<protein>
    <submittedName>
        <fullName evidence="8">DNA internalization-related competence protein ComEC/Rec2</fullName>
    </submittedName>
</protein>
<reference evidence="8 9" key="1">
    <citation type="submission" date="2023-10" db="EMBL/GenBank/DDBJ databases">
        <title>Holzapfeliella saturejae sp. nov. isolated from Satureja montana flowers.</title>
        <authorList>
            <person name="Alcantara C."/>
            <person name="Zuniga M."/>
            <person name="Landete J.M."/>
            <person name="Monedero V."/>
        </authorList>
    </citation>
    <scope>NUCLEOTIDE SEQUENCE [LARGE SCALE GENOMIC DNA]</scope>
    <source>
        <strain evidence="8 9">He02</strain>
    </source>
</reference>
<evidence type="ECO:0000313" key="8">
    <source>
        <dbReference type="EMBL" id="MEJ6348353.1"/>
    </source>
</evidence>
<accession>A0ABU8SG44</accession>
<proteinExistence type="predicted"/>
<dbReference type="PANTHER" id="PTHR30619">
    <property type="entry name" value="DNA INTERNALIZATION/COMPETENCE PROTEIN COMEC/REC2"/>
    <property type="match status" value="1"/>
</dbReference>
<sequence>MQVANHLPSSQQVVEVYLDELTINQETKRFFGEGKMGNQKVLVSGDNGDQLAQQKSAYQKLIILSAELKPLTQATNTAEFDSQKYYQNLGIHYQLVINQYQMAKSTGLSLGPFKIIHQFRFELKKFYQQLPEPLNMLGFQLILGEKFADLSYDETFKKLGIIHIISISGLHVQVIAKILEKLLYLLRIRRRYTKLVTAMVLIIFVFIGNEQVGLVRAVISYLVSLVLHYLFKVKLNPLDQLGLGFSCHSLINPLMITTVGGQLSYFLVLILILTQKMTVLKQSIYLTITSLPILLFYFYSYNIFTSFYNFIAIPLFDYLILPVVLLSFLYPSCPGIFDLIAKLLLKLFDFLGYIGQLDYGMVNFGQLELALVILLLGLTIASFTFEQIKRRLLIMTGLTYLLAYLLIHYPFYGQVTFIDVGQGDSMVLTTPIHRKVLMIDTGGKLKFNKSINTKSTVEKVTVPYLKSQGISKIDALFLSHQDDDHIGDLEPLLKAIAVDTIYYGIGMQNVPKFHAIMQCYFKAVKKGGQFDYGEIKLTVLHPEQPGMGENDDSLALRATIQNKSWLFTGDLSQKQELAILNNYPNLQIDYLKLGHHGSRTSSSATFLKQINPQYAFISAGRNNRYQHPHQETLEILKDLKIKYDGTYQYGMINVYFNSLGQWQKHRYRDNEEDFD</sequence>
<feature type="transmembrane region" description="Helical" evidence="6">
    <location>
        <begin position="284"/>
        <end position="301"/>
    </location>
</feature>
<keyword evidence="5 6" id="KW-0472">Membrane</keyword>
<keyword evidence="4 6" id="KW-1133">Transmembrane helix</keyword>
<evidence type="ECO:0000256" key="2">
    <source>
        <dbReference type="ARBA" id="ARBA00022475"/>
    </source>
</evidence>
<dbReference type="SUPFAM" id="SSF56281">
    <property type="entry name" value="Metallo-hydrolase/oxidoreductase"/>
    <property type="match status" value="1"/>
</dbReference>
<evidence type="ECO:0000256" key="4">
    <source>
        <dbReference type="ARBA" id="ARBA00022989"/>
    </source>
</evidence>
<dbReference type="InterPro" id="IPR052159">
    <property type="entry name" value="Competence_DNA_uptake"/>
</dbReference>
<evidence type="ECO:0000256" key="3">
    <source>
        <dbReference type="ARBA" id="ARBA00022692"/>
    </source>
</evidence>
<evidence type="ECO:0000256" key="1">
    <source>
        <dbReference type="ARBA" id="ARBA00004651"/>
    </source>
</evidence>
<dbReference type="SMART" id="SM00849">
    <property type="entry name" value="Lactamase_B"/>
    <property type="match status" value="1"/>
</dbReference>
<feature type="domain" description="Metallo-beta-lactamase" evidence="7">
    <location>
        <begin position="422"/>
        <end position="621"/>
    </location>
</feature>
<organism evidence="8 9">
    <name type="scientific">Holzapfeliella saturejae</name>
    <dbReference type="NCBI Taxonomy" id="3082953"/>
    <lineage>
        <taxon>Bacteria</taxon>
        <taxon>Bacillati</taxon>
        <taxon>Bacillota</taxon>
        <taxon>Bacilli</taxon>
        <taxon>Lactobacillales</taxon>
        <taxon>Lactobacillaceae</taxon>
        <taxon>Holzapfeliella</taxon>
    </lineage>
</organism>
<dbReference type="Proteomes" id="UP001377804">
    <property type="component" value="Unassembled WGS sequence"/>
</dbReference>
<name>A0ABU8SG44_9LACO</name>
<evidence type="ECO:0000256" key="6">
    <source>
        <dbReference type="SAM" id="Phobius"/>
    </source>
</evidence>
<evidence type="ECO:0000259" key="7">
    <source>
        <dbReference type="SMART" id="SM00849"/>
    </source>
</evidence>
<comment type="caution">
    <text evidence="8">The sequence shown here is derived from an EMBL/GenBank/DDBJ whole genome shotgun (WGS) entry which is preliminary data.</text>
</comment>
<dbReference type="EMBL" id="JAWMWG010000001">
    <property type="protein sequence ID" value="MEJ6348353.1"/>
    <property type="molecule type" value="Genomic_DNA"/>
</dbReference>
<dbReference type="CDD" id="cd07731">
    <property type="entry name" value="ComA-like_MBL-fold"/>
    <property type="match status" value="1"/>
</dbReference>
<dbReference type="Pfam" id="PF00753">
    <property type="entry name" value="Lactamase_B"/>
    <property type="match status" value="1"/>
</dbReference>
<dbReference type="InterPro" id="IPR004797">
    <property type="entry name" value="Competence_ComEC/Rec2"/>
</dbReference>
<dbReference type="NCBIfam" id="TIGR00361">
    <property type="entry name" value="ComEC_Rec2"/>
    <property type="match status" value="1"/>
</dbReference>
<feature type="transmembrane region" description="Helical" evidence="6">
    <location>
        <begin position="251"/>
        <end position="272"/>
    </location>
</feature>
<feature type="transmembrane region" description="Helical" evidence="6">
    <location>
        <begin position="392"/>
        <end position="412"/>
    </location>
</feature>
<feature type="transmembrane region" description="Helical" evidence="6">
    <location>
        <begin position="307"/>
        <end position="329"/>
    </location>
</feature>
<dbReference type="InterPro" id="IPR001279">
    <property type="entry name" value="Metallo-B-lactamas"/>
</dbReference>
<dbReference type="InterPro" id="IPR035681">
    <property type="entry name" value="ComA-like_MBL"/>
</dbReference>
<evidence type="ECO:0000256" key="5">
    <source>
        <dbReference type="ARBA" id="ARBA00023136"/>
    </source>
</evidence>
<dbReference type="InterPro" id="IPR036866">
    <property type="entry name" value="RibonucZ/Hydroxyglut_hydro"/>
</dbReference>
<dbReference type="PANTHER" id="PTHR30619:SF7">
    <property type="entry name" value="BETA-LACTAMASE DOMAIN PROTEIN"/>
    <property type="match status" value="1"/>
</dbReference>
<keyword evidence="9" id="KW-1185">Reference proteome</keyword>
<dbReference type="Gene3D" id="3.60.15.10">
    <property type="entry name" value="Ribonuclease Z/Hydroxyacylglutathione hydrolase-like"/>
    <property type="match status" value="1"/>
</dbReference>
<feature type="transmembrane region" description="Helical" evidence="6">
    <location>
        <begin position="367"/>
        <end position="385"/>
    </location>
</feature>
<dbReference type="Pfam" id="PF03772">
    <property type="entry name" value="Competence"/>
    <property type="match status" value="1"/>
</dbReference>
<gene>
    <name evidence="8" type="ORF">R4Y45_03815</name>
</gene>
<feature type="transmembrane region" description="Helical" evidence="6">
    <location>
        <begin position="191"/>
        <end position="207"/>
    </location>
</feature>
<comment type="subcellular location">
    <subcellularLocation>
        <location evidence="1">Cell membrane</location>
        <topology evidence="1">Multi-pass membrane protein</topology>
    </subcellularLocation>
</comment>
<dbReference type="NCBIfam" id="TIGR00360">
    <property type="entry name" value="ComEC_N-term"/>
    <property type="match status" value="1"/>
</dbReference>
<feature type="transmembrane region" description="Helical" evidence="6">
    <location>
        <begin position="214"/>
        <end position="231"/>
    </location>
</feature>